<keyword evidence="7" id="KW-1185">Reference proteome</keyword>
<evidence type="ECO:0000313" key="6">
    <source>
        <dbReference type="EMBL" id="TNM30755.1"/>
    </source>
</evidence>
<dbReference type="PANTHER" id="PTHR30055:SF158">
    <property type="entry name" value="POSSIBLE TRANSCRIPTIONAL REGULATORY PROTEIN (PROBABLY TETR-FAMILY)"/>
    <property type="match status" value="1"/>
</dbReference>
<evidence type="ECO:0000259" key="5">
    <source>
        <dbReference type="PROSITE" id="PS50977"/>
    </source>
</evidence>
<dbReference type="Pfam" id="PF00440">
    <property type="entry name" value="TetR_N"/>
    <property type="match status" value="1"/>
</dbReference>
<gene>
    <name evidence="6" type="ORF">FH715_12270</name>
</gene>
<keyword evidence="1" id="KW-0805">Transcription regulation</keyword>
<dbReference type="InterPro" id="IPR009057">
    <property type="entry name" value="Homeodomain-like_sf"/>
</dbReference>
<dbReference type="Proteomes" id="UP000311713">
    <property type="component" value="Unassembled WGS sequence"/>
</dbReference>
<feature type="domain" description="HTH tetR-type" evidence="5">
    <location>
        <begin position="14"/>
        <end position="74"/>
    </location>
</feature>
<dbReference type="InterPro" id="IPR050109">
    <property type="entry name" value="HTH-type_TetR-like_transc_reg"/>
</dbReference>
<dbReference type="PROSITE" id="PS50977">
    <property type="entry name" value="HTH_TETR_2"/>
    <property type="match status" value="1"/>
</dbReference>
<evidence type="ECO:0000313" key="7">
    <source>
        <dbReference type="Proteomes" id="UP000311713"/>
    </source>
</evidence>
<organism evidence="6 7">
    <name type="scientific">Streptomyces sedi</name>
    <dbReference type="NCBI Taxonomy" id="555059"/>
    <lineage>
        <taxon>Bacteria</taxon>
        <taxon>Bacillati</taxon>
        <taxon>Actinomycetota</taxon>
        <taxon>Actinomycetes</taxon>
        <taxon>Kitasatosporales</taxon>
        <taxon>Streptomycetaceae</taxon>
        <taxon>Streptomyces</taxon>
    </lineage>
</organism>
<evidence type="ECO:0000256" key="1">
    <source>
        <dbReference type="ARBA" id="ARBA00023015"/>
    </source>
</evidence>
<dbReference type="Pfam" id="PF21943">
    <property type="entry name" value="TetR_C_46"/>
    <property type="match status" value="1"/>
</dbReference>
<reference evidence="6 7" key="1">
    <citation type="submission" date="2019-06" db="EMBL/GenBank/DDBJ databases">
        <title>Draft genome of Streptomyces sedi sp. JCM16909.</title>
        <authorList>
            <person name="Klykleung N."/>
            <person name="Tanasupawat S."/>
            <person name="Kudo T."/>
            <person name="Yuki M."/>
            <person name="Ohkuma M."/>
        </authorList>
    </citation>
    <scope>NUCLEOTIDE SEQUENCE [LARGE SCALE GENOMIC DNA]</scope>
    <source>
        <strain evidence="6 7">JCM 16909</strain>
    </source>
</reference>
<dbReference type="InterPro" id="IPR001647">
    <property type="entry name" value="HTH_TetR"/>
</dbReference>
<dbReference type="SUPFAM" id="SSF46689">
    <property type="entry name" value="Homeodomain-like"/>
    <property type="match status" value="1"/>
</dbReference>
<proteinExistence type="predicted"/>
<keyword evidence="3" id="KW-0804">Transcription</keyword>
<dbReference type="PANTHER" id="PTHR30055">
    <property type="entry name" value="HTH-TYPE TRANSCRIPTIONAL REGULATOR RUTR"/>
    <property type="match status" value="1"/>
</dbReference>
<name>A0A5C4V576_9ACTN</name>
<dbReference type="RefSeq" id="WP_139644396.1">
    <property type="nucleotide sequence ID" value="NZ_BAAAZS010000124.1"/>
</dbReference>
<dbReference type="Gene3D" id="1.10.357.10">
    <property type="entry name" value="Tetracycline Repressor, domain 2"/>
    <property type="match status" value="1"/>
</dbReference>
<evidence type="ECO:0000256" key="2">
    <source>
        <dbReference type="ARBA" id="ARBA00023125"/>
    </source>
</evidence>
<dbReference type="PRINTS" id="PR00455">
    <property type="entry name" value="HTHTETR"/>
</dbReference>
<feature type="DNA-binding region" description="H-T-H motif" evidence="4">
    <location>
        <begin position="37"/>
        <end position="56"/>
    </location>
</feature>
<dbReference type="OrthoDB" id="3767959at2"/>
<dbReference type="EMBL" id="VDGT01000007">
    <property type="protein sequence ID" value="TNM30755.1"/>
    <property type="molecule type" value="Genomic_DNA"/>
</dbReference>
<comment type="caution">
    <text evidence="6">The sequence shown here is derived from an EMBL/GenBank/DDBJ whole genome shotgun (WGS) entry which is preliminary data.</text>
</comment>
<dbReference type="InterPro" id="IPR036271">
    <property type="entry name" value="Tet_transcr_reg_TetR-rel_C_sf"/>
</dbReference>
<dbReference type="SUPFAM" id="SSF48498">
    <property type="entry name" value="Tetracyclin repressor-like, C-terminal domain"/>
    <property type="match status" value="1"/>
</dbReference>
<dbReference type="GO" id="GO:0000976">
    <property type="term" value="F:transcription cis-regulatory region binding"/>
    <property type="evidence" value="ECO:0007669"/>
    <property type="project" value="TreeGrafter"/>
</dbReference>
<dbReference type="GO" id="GO:0003700">
    <property type="term" value="F:DNA-binding transcription factor activity"/>
    <property type="evidence" value="ECO:0007669"/>
    <property type="project" value="TreeGrafter"/>
</dbReference>
<dbReference type="AlphaFoldDB" id="A0A5C4V576"/>
<keyword evidence="2 4" id="KW-0238">DNA-binding</keyword>
<accession>A0A5C4V576</accession>
<evidence type="ECO:0000256" key="3">
    <source>
        <dbReference type="ARBA" id="ARBA00023163"/>
    </source>
</evidence>
<dbReference type="InterPro" id="IPR054129">
    <property type="entry name" value="DesT_TetR_C"/>
</dbReference>
<evidence type="ECO:0000256" key="4">
    <source>
        <dbReference type="PROSITE-ProRule" id="PRU00335"/>
    </source>
</evidence>
<protein>
    <submittedName>
        <fullName evidence="6">TetR/AcrR family transcriptional regulator</fullName>
    </submittedName>
</protein>
<sequence>MTTEKTGRRRLPRSVREREIVDAALRVFAQRGYHAAVVDEIADHAGISKPMVYLYLGSKENLFVACVRRSSQALVTAFREAADSGDAPELRLWRGLSAFFAFVAEDRDSWVMLHRQAPEQSEAITAELEQARESVMREVADLVRRGIDEGGADDRLGEVDVDFVAQALVGAADSLTDWMEQHPQEAPERVALRLMNMIWIGMRDVLGGEMWSPPQE</sequence>